<organism evidence="2 3">
    <name type="scientific">Oryza sativa subsp. japonica</name>
    <name type="common">Rice</name>
    <dbReference type="NCBI Taxonomy" id="39947"/>
    <lineage>
        <taxon>Eukaryota</taxon>
        <taxon>Viridiplantae</taxon>
        <taxon>Streptophyta</taxon>
        <taxon>Embryophyta</taxon>
        <taxon>Tracheophyta</taxon>
        <taxon>Spermatophyta</taxon>
        <taxon>Magnoliopsida</taxon>
        <taxon>Liliopsida</taxon>
        <taxon>Poales</taxon>
        <taxon>Poaceae</taxon>
        <taxon>BOP clade</taxon>
        <taxon>Oryzoideae</taxon>
        <taxon>Oryzeae</taxon>
        <taxon>Oryzinae</taxon>
        <taxon>Oryza</taxon>
        <taxon>Oryza sativa</taxon>
    </lineage>
</organism>
<dbReference type="AlphaFoldDB" id="A0A0P0XHT2"/>
<reference evidence="2 3" key="3">
    <citation type="journal article" date="2013" name="Rice">
        <title>Improvement of the Oryza sativa Nipponbare reference genome using next generation sequence and optical map data.</title>
        <authorList>
            <person name="Kawahara Y."/>
            <person name="de la Bastide M."/>
            <person name="Hamilton J.P."/>
            <person name="Kanamori H."/>
            <person name="McCombie W.R."/>
            <person name="Ouyang S."/>
            <person name="Schwartz D.C."/>
            <person name="Tanaka T."/>
            <person name="Wu J."/>
            <person name="Zhou S."/>
            <person name="Childs K.L."/>
            <person name="Davidson R.M."/>
            <person name="Lin H."/>
            <person name="Quesada-Ocampo L."/>
            <person name="Vaillancourt B."/>
            <person name="Sakai H."/>
            <person name="Lee S.S."/>
            <person name="Kim J."/>
            <person name="Numa H."/>
            <person name="Itoh T."/>
            <person name="Buell C.R."/>
            <person name="Matsumoto T."/>
        </authorList>
    </citation>
    <scope>NUCLEOTIDE SEQUENCE [LARGE SCALE GENOMIC DNA]</scope>
    <source>
        <strain evidence="3">cv. Nipponbare</strain>
    </source>
</reference>
<accession>A0A0P0XHT2</accession>
<sequence length="87" mass="9262">MPLHLLHRLEDPVRRYYAGAAVPSSAAATPPPSTFLLRLLHRREELVRRCYASSAGVVASFACSTATRSPSAAASPLPQPPLLSPIA</sequence>
<feature type="region of interest" description="Disordered" evidence="1">
    <location>
        <begin position="67"/>
        <end position="87"/>
    </location>
</feature>
<evidence type="ECO:0000256" key="1">
    <source>
        <dbReference type="SAM" id="MobiDB-lite"/>
    </source>
</evidence>
<evidence type="ECO:0000313" key="3">
    <source>
        <dbReference type="Proteomes" id="UP000059680"/>
    </source>
</evidence>
<proteinExistence type="predicted"/>
<reference evidence="2 3" key="2">
    <citation type="journal article" date="2013" name="Plant Cell Physiol.">
        <title>Rice Annotation Project Database (RAP-DB): an integrative and interactive database for rice genomics.</title>
        <authorList>
            <person name="Sakai H."/>
            <person name="Lee S.S."/>
            <person name="Tanaka T."/>
            <person name="Numa H."/>
            <person name="Kim J."/>
            <person name="Kawahara Y."/>
            <person name="Wakimoto H."/>
            <person name="Yang C.C."/>
            <person name="Iwamoto M."/>
            <person name="Abe T."/>
            <person name="Yamada Y."/>
            <person name="Muto A."/>
            <person name="Inokuchi H."/>
            <person name="Ikemura T."/>
            <person name="Matsumoto T."/>
            <person name="Sasaki T."/>
            <person name="Itoh T."/>
        </authorList>
    </citation>
    <scope>NUCLEOTIDE SEQUENCE [LARGE SCALE GENOMIC DNA]</scope>
    <source>
        <strain evidence="3">cv. Nipponbare</strain>
    </source>
</reference>
<feature type="compositionally biased region" description="Pro residues" evidence="1">
    <location>
        <begin position="77"/>
        <end position="87"/>
    </location>
</feature>
<evidence type="ECO:0000313" key="2">
    <source>
        <dbReference type="EMBL" id="BAT06155.1"/>
    </source>
</evidence>
<dbReference type="PaxDb" id="39947-A0A0P0XHT2"/>
<reference evidence="3" key="1">
    <citation type="journal article" date="2005" name="Nature">
        <title>The map-based sequence of the rice genome.</title>
        <authorList>
            <consortium name="International rice genome sequencing project (IRGSP)"/>
            <person name="Matsumoto T."/>
            <person name="Wu J."/>
            <person name="Kanamori H."/>
            <person name="Katayose Y."/>
            <person name="Fujisawa M."/>
            <person name="Namiki N."/>
            <person name="Mizuno H."/>
            <person name="Yamamoto K."/>
            <person name="Antonio B.A."/>
            <person name="Baba T."/>
            <person name="Sakata K."/>
            <person name="Nagamura Y."/>
            <person name="Aoki H."/>
            <person name="Arikawa K."/>
            <person name="Arita K."/>
            <person name="Bito T."/>
            <person name="Chiden Y."/>
            <person name="Fujitsuka N."/>
            <person name="Fukunaka R."/>
            <person name="Hamada M."/>
            <person name="Harada C."/>
            <person name="Hayashi A."/>
            <person name="Hijishita S."/>
            <person name="Honda M."/>
            <person name="Hosokawa S."/>
            <person name="Ichikawa Y."/>
            <person name="Idonuma A."/>
            <person name="Iijima M."/>
            <person name="Ikeda M."/>
            <person name="Ikeno M."/>
            <person name="Ito K."/>
            <person name="Ito S."/>
            <person name="Ito T."/>
            <person name="Ito Y."/>
            <person name="Ito Y."/>
            <person name="Iwabuchi A."/>
            <person name="Kamiya K."/>
            <person name="Karasawa W."/>
            <person name="Kurita K."/>
            <person name="Katagiri S."/>
            <person name="Kikuta A."/>
            <person name="Kobayashi H."/>
            <person name="Kobayashi N."/>
            <person name="Machita K."/>
            <person name="Maehara T."/>
            <person name="Masukawa M."/>
            <person name="Mizubayashi T."/>
            <person name="Mukai Y."/>
            <person name="Nagasaki H."/>
            <person name="Nagata Y."/>
            <person name="Naito S."/>
            <person name="Nakashima M."/>
            <person name="Nakama Y."/>
            <person name="Nakamichi Y."/>
            <person name="Nakamura M."/>
            <person name="Meguro A."/>
            <person name="Negishi M."/>
            <person name="Ohta I."/>
            <person name="Ohta T."/>
            <person name="Okamoto M."/>
            <person name="Ono N."/>
            <person name="Saji S."/>
            <person name="Sakaguchi M."/>
            <person name="Sakai K."/>
            <person name="Shibata M."/>
            <person name="Shimokawa T."/>
            <person name="Song J."/>
            <person name="Takazaki Y."/>
            <person name="Terasawa K."/>
            <person name="Tsugane M."/>
            <person name="Tsuji K."/>
            <person name="Ueda S."/>
            <person name="Waki K."/>
            <person name="Yamagata H."/>
            <person name="Yamamoto M."/>
            <person name="Yamamoto S."/>
            <person name="Yamane H."/>
            <person name="Yoshiki S."/>
            <person name="Yoshihara R."/>
            <person name="Yukawa K."/>
            <person name="Zhong H."/>
            <person name="Yano M."/>
            <person name="Yuan Q."/>
            <person name="Ouyang S."/>
            <person name="Liu J."/>
            <person name="Jones K.M."/>
            <person name="Gansberger K."/>
            <person name="Moffat K."/>
            <person name="Hill J."/>
            <person name="Bera J."/>
            <person name="Fadrosh D."/>
            <person name="Jin S."/>
            <person name="Johri S."/>
            <person name="Kim M."/>
            <person name="Overton L."/>
            <person name="Reardon M."/>
            <person name="Tsitrin T."/>
            <person name="Vuong H."/>
            <person name="Weaver B."/>
            <person name="Ciecko A."/>
            <person name="Tallon L."/>
            <person name="Jackson J."/>
            <person name="Pai G."/>
            <person name="Aken S.V."/>
            <person name="Utterback T."/>
            <person name="Reidmuller S."/>
            <person name="Feldblyum T."/>
            <person name="Hsiao J."/>
            <person name="Zismann V."/>
            <person name="Iobst S."/>
            <person name="de Vazeille A.R."/>
            <person name="Buell C.R."/>
            <person name="Ying K."/>
            <person name="Li Y."/>
            <person name="Lu T."/>
            <person name="Huang Y."/>
            <person name="Zhao Q."/>
            <person name="Feng Q."/>
            <person name="Zhang L."/>
            <person name="Zhu J."/>
            <person name="Weng Q."/>
            <person name="Mu J."/>
            <person name="Lu Y."/>
            <person name="Fan D."/>
            <person name="Liu Y."/>
            <person name="Guan J."/>
            <person name="Zhang Y."/>
            <person name="Yu S."/>
            <person name="Liu X."/>
            <person name="Zhang Y."/>
            <person name="Hong G."/>
            <person name="Han B."/>
            <person name="Choisne N."/>
            <person name="Demange N."/>
            <person name="Orjeda G."/>
            <person name="Samain S."/>
            <person name="Cattolico L."/>
            <person name="Pelletier E."/>
            <person name="Couloux A."/>
            <person name="Segurens B."/>
            <person name="Wincker P."/>
            <person name="D'Hont A."/>
            <person name="Scarpelli C."/>
            <person name="Weissenbach J."/>
            <person name="Salanoubat M."/>
            <person name="Quetier F."/>
            <person name="Yu Y."/>
            <person name="Kim H.R."/>
            <person name="Rambo T."/>
            <person name="Currie J."/>
            <person name="Collura K."/>
            <person name="Luo M."/>
            <person name="Yang T."/>
            <person name="Ammiraju J.S.S."/>
            <person name="Engler F."/>
            <person name="Soderlund C."/>
            <person name="Wing R.A."/>
            <person name="Palmer L.E."/>
            <person name="de la Bastide M."/>
            <person name="Spiegel L."/>
            <person name="Nascimento L."/>
            <person name="Zutavern T."/>
            <person name="O'Shaughnessy A."/>
            <person name="Dike S."/>
            <person name="Dedhia N."/>
            <person name="Preston R."/>
            <person name="Balija V."/>
            <person name="McCombie W.R."/>
            <person name="Chow T."/>
            <person name="Chen H."/>
            <person name="Chung M."/>
            <person name="Chen C."/>
            <person name="Shaw J."/>
            <person name="Wu H."/>
            <person name="Hsiao K."/>
            <person name="Chao Y."/>
            <person name="Chu M."/>
            <person name="Cheng C."/>
            <person name="Hour A."/>
            <person name="Lee P."/>
            <person name="Lin S."/>
            <person name="Lin Y."/>
            <person name="Liou J."/>
            <person name="Liu S."/>
            <person name="Hsing Y."/>
            <person name="Raghuvanshi S."/>
            <person name="Mohanty A."/>
            <person name="Bharti A.K."/>
            <person name="Gaur A."/>
            <person name="Gupta V."/>
            <person name="Kumar D."/>
            <person name="Ravi V."/>
            <person name="Vij S."/>
            <person name="Kapur A."/>
            <person name="Khurana P."/>
            <person name="Khurana P."/>
            <person name="Khurana J.P."/>
            <person name="Tyagi A.K."/>
            <person name="Gaikwad K."/>
            <person name="Singh A."/>
            <person name="Dalal V."/>
            <person name="Srivastava S."/>
            <person name="Dixit A."/>
            <person name="Pal A.K."/>
            <person name="Ghazi I.A."/>
            <person name="Yadav M."/>
            <person name="Pandit A."/>
            <person name="Bhargava A."/>
            <person name="Sureshbabu K."/>
            <person name="Batra K."/>
            <person name="Sharma T.R."/>
            <person name="Mohapatra T."/>
            <person name="Singh N.K."/>
            <person name="Messing J."/>
            <person name="Nelson A.B."/>
            <person name="Fuks G."/>
            <person name="Kavchok S."/>
            <person name="Keizer G."/>
            <person name="Linton E."/>
            <person name="Llaca V."/>
            <person name="Song R."/>
            <person name="Tanyolac B."/>
            <person name="Young S."/>
            <person name="Ho-Il K."/>
            <person name="Hahn J.H."/>
            <person name="Sangsakoo G."/>
            <person name="Vanavichit A."/>
            <person name="de Mattos Luiz.A.T."/>
            <person name="Zimmer P.D."/>
            <person name="Malone G."/>
            <person name="Dellagostin O."/>
            <person name="de Oliveira A.C."/>
            <person name="Bevan M."/>
            <person name="Bancroft I."/>
            <person name="Minx P."/>
            <person name="Cordum H."/>
            <person name="Wilson R."/>
            <person name="Cheng Z."/>
            <person name="Jin W."/>
            <person name="Jiang J."/>
            <person name="Leong S.A."/>
            <person name="Iwama H."/>
            <person name="Gojobori T."/>
            <person name="Itoh T."/>
            <person name="Niimura Y."/>
            <person name="Fujii Y."/>
            <person name="Habara T."/>
            <person name="Sakai H."/>
            <person name="Sato Y."/>
            <person name="Wilson G."/>
            <person name="Kumar K."/>
            <person name="McCouch S."/>
            <person name="Juretic N."/>
            <person name="Hoen D."/>
            <person name="Wright S."/>
            <person name="Bruskiewich R."/>
            <person name="Bureau T."/>
            <person name="Miyao A."/>
            <person name="Hirochika H."/>
            <person name="Nishikawa T."/>
            <person name="Kadowaki K."/>
            <person name="Sugiura M."/>
            <person name="Burr B."/>
            <person name="Sasaki T."/>
        </authorList>
    </citation>
    <scope>NUCLEOTIDE SEQUENCE [LARGE SCALE GENOMIC DNA]</scope>
    <source>
        <strain evidence="3">cv. Nipponbare</strain>
    </source>
</reference>
<keyword evidence="3" id="KW-1185">Reference proteome</keyword>
<dbReference type="Proteomes" id="UP000059680">
    <property type="component" value="Chromosome 8"/>
</dbReference>
<name>A0A0P0XHT2_ORYSJ</name>
<dbReference type="InParanoid" id="A0A0P0XHT2"/>
<gene>
    <name evidence="2" type="ordered locus">Os08g0505400</name>
    <name evidence="2" type="ORF">OSNPB_080505400</name>
</gene>
<dbReference type="EMBL" id="AP014964">
    <property type="protein sequence ID" value="BAT06155.1"/>
    <property type="molecule type" value="Genomic_DNA"/>
</dbReference>
<protein>
    <submittedName>
        <fullName evidence="2">Os08g0505400 protein</fullName>
    </submittedName>
</protein>